<dbReference type="NCBIfam" id="TIGR01022">
    <property type="entry name" value="rpmJ_bact"/>
    <property type="match status" value="1"/>
</dbReference>
<evidence type="ECO:0000313" key="7">
    <source>
        <dbReference type="Proteomes" id="UP000183809"/>
    </source>
</evidence>
<dbReference type="STRING" id="236234.A0A1J9SA72"/>
<dbReference type="InterPro" id="IPR000473">
    <property type="entry name" value="Ribosomal_bL36"/>
</dbReference>
<dbReference type="AlphaFoldDB" id="A0A1J9SA72"/>
<dbReference type="Pfam" id="PF00444">
    <property type="entry name" value="Ribosomal_L36"/>
    <property type="match status" value="1"/>
</dbReference>
<keyword evidence="7" id="KW-1185">Reference proteome</keyword>
<comment type="similarity">
    <text evidence="1 4">Belongs to the bacterial ribosomal protein bL36 family.</text>
</comment>
<dbReference type="EMBL" id="MNUE01000009">
    <property type="protein sequence ID" value="OJD36780.1"/>
    <property type="molecule type" value="Genomic_DNA"/>
</dbReference>
<accession>A0A1J9SA72</accession>
<dbReference type="SUPFAM" id="SSF57840">
    <property type="entry name" value="Ribosomal protein L36"/>
    <property type="match status" value="1"/>
</dbReference>
<dbReference type="PANTHER" id="PTHR18804:SF16">
    <property type="entry name" value="RIBOSOMAL PROTEIN"/>
    <property type="match status" value="1"/>
</dbReference>
<keyword evidence="2 4" id="KW-0689">Ribosomal protein</keyword>
<evidence type="ECO:0000313" key="6">
    <source>
        <dbReference type="EMBL" id="OJD36780.1"/>
    </source>
</evidence>
<dbReference type="InterPro" id="IPR052010">
    <property type="entry name" value="Ribosomal_LSU_bL36"/>
</dbReference>
<evidence type="ECO:0000256" key="2">
    <source>
        <dbReference type="ARBA" id="ARBA00022980"/>
    </source>
</evidence>
<dbReference type="Proteomes" id="UP000183809">
    <property type="component" value="Unassembled WGS sequence"/>
</dbReference>
<comment type="caution">
    <text evidence="6">The sequence shown here is derived from an EMBL/GenBank/DDBJ whole genome shotgun (WGS) entry which is preliminary data.</text>
</comment>
<protein>
    <recommendedName>
        <fullName evidence="4">Ribosomal protein</fullName>
    </recommendedName>
</protein>
<evidence type="ECO:0000256" key="1">
    <source>
        <dbReference type="ARBA" id="ARBA00007645"/>
    </source>
</evidence>
<reference evidence="6 7" key="1">
    <citation type="submission" date="2016-10" db="EMBL/GenBank/DDBJ databases">
        <title>Proteomics and genomics reveal pathogen-plant mechanisms compatible with a hemibiotrophic lifestyle of Diplodia corticola.</title>
        <authorList>
            <person name="Fernandes I."/>
            <person name="De Jonge R."/>
            <person name="Van De Peer Y."/>
            <person name="Devreese B."/>
            <person name="Alves A."/>
            <person name="Esteves A.C."/>
        </authorList>
    </citation>
    <scope>NUCLEOTIDE SEQUENCE [LARGE SCALE GENOMIC DNA]</scope>
    <source>
        <strain evidence="6 7">CBS 112549</strain>
    </source>
</reference>
<evidence type="ECO:0000256" key="5">
    <source>
        <dbReference type="SAM" id="MobiDB-lite"/>
    </source>
</evidence>
<gene>
    <name evidence="6" type="ORF">BKCO1_900076</name>
</gene>
<dbReference type="GO" id="GO:0005840">
    <property type="term" value="C:ribosome"/>
    <property type="evidence" value="ECO:0007669"/>
    <property type="project" value="UniProtKB-KW"/>
</dbReference>
<dbReference type="GO" id="GO:0006412">
    <property type="term" value="P:translation"/>
    <property type="evidence" value="ECO:0007669"/>
    <property type="project" value="InterPro"/>
</dbReference>
<dbReference type="GO" id="GO:1990904">
    <property type="term" value="C:ribonucleoprotein complex"/>
    <property type="evidence" value="ECO:0007669"/>
    <property type="project" value="UniProtKB-KW"/>
</dbReference>
<evidence type="ECO:0000256" key="4">
    <source>
        <dbReference type="RuleBase" id="RU000570"/>
    </source>
</evidence>
<proteinExistence type="inferred from homology"/>
<evidence type="ECO:0000256" key="3">
    <source>
        <dbReference type="ARBA" id="ARBA00023274"/>
    </source>
</evidence>
<sequence>MIARTLFLAGRTPLLLRRTTTAFAAAAAAATPRASFSQLLWRRPTCAPKTKMTPTTTTTSATTVLQQVRGMKVRSSVKKLCDGCKVRVLRDRHRELGEDGREMNMEKEEKKKEMSGLDSTRRIRISSVRRKGKRYVYIICSKNPKHKQRGGIAHERIGLMLETGNRQG</sequence>
<keyword evidence="3 4" id="KW-0687">Ribonucleoprotein</keyword>
<feature type="region of interest" description="Disordered" evidence="5">
    <location>
        <begin position="97"/>
        <end position="119"/>
    </location>
</feature>
<dbReference type="OrthoDB" id="10265903at2759"/>
<dbReference type="GO" id="GO:0003735">
    <property type="term" value="F:structural constituent of ribosome"/>
    <property type="evidence" value="ECO:0007669"/>
    <property type="project" value="InterPro"/>
</dbReference>
<dbReference type="GeneID" id="31020166"/>
<dbReference type="RefSeq" id="XP_020133040.1">
    <property type="nucleotide sequence ID" value="XM_020279902.1"/>
</dbReference>
<dbReference type="InterPro" id="IPR035977">
    <property type="entry name" value="Ribosomal_bL36_sp"/>
</dbReference>
<organism evidence="6 7">
    <name type="scientific">Diplodia corticola</name>
    <dbReference type="NCBI Taxonomy" id="236234"/>
    <lineage>
        <taxon>Eukaryota</taxon>
        <taxon>Fungi</taxon>
        <taxon>Dikarya</taxon>
        <taxon>Ascomycota</taxon>
        <taxon>Pezizomycotina</taxon>
        <taxon>Dothideomycetes</taxon>
        <taxon>Dothideomycetes incertae sedis</taxon>
        <taxon>Botryosphaeriales</taxon>
        <taxon>Botryosphaeriaceae</taxon>
        <taxon>Diplodia</taxon>
    </lineage>
</organism>
<dbReference type="PANTHER" id="PTHR18804">
    <property type="entry name" value="RIBOSOMAL PROTEIN"/>
    <property type="match status" value="1"/>
</dbReference>
<name>A0A1J9SA72_9PEZI</name>